<sequence>MESDRAVGEAASSFNDSAEEAEKIDKYRMGAAISFAVMLLVIGIPLWWKTTEVHRAALPYSQIEAMDPSSVTIRMKIWVSASSPTRTSNIIMLLKSSLVDHQVLKVDALPLKMGLDDVTFEVFEKHNSRWLPETLGNLILVEVPSLNGSDILFTNDRIVYFSPNADVNVLARLVKEHLLHDYNLVSKVVSIVSPQNLSVKDDTFLNALRASPSYDVVLTVINSDPEHLAVNWDVASDLRRYFQPLLNQVDDISSHHVKSQWLYLLDLGETPKMDSAGVNVLSFSQLPHIITPLEKRLGSGISKNPCVHLVLYIVGCTQIPLKFLTEPGDYVDSMISPQWGGIQLLNPEPENCENGTVLEPNSKQVIGLFTSQFHSLLGIQQMTTDGVVNVTKRNGPLLRGWELDSLYRTRIVEQITSASLTLQVS</sequence>
<keyword evidence="9" id="KW-0325">Glycoprotein</keyword>
<gene>
    <name evidence="11" type="primary">PIGS_2</name>
    <name evidence="12" type="synonym">PIGS_5</name>
    <name evidence="12" type="ORF">CM83_54270</name>
    <name evidence="11" type="ORF">CM83_54277</name>
</gene>
<name>A0A0A9XUB8_LYGHE</name>
<accession>A0A0A9XUB8</accession>
<dbReference type="Pfam" id="PF10510">
    <property type="entry name" value="PIG-S"/>
    <property type="match status" value="1"/>
</dbReference>
<evidence type="ECO:0000256" key="5">
    <source>
        <dbReference type="ARBA" id="ARBA00022692"/>
    </source>
</evidence>
<keyword evidence="6" id="KW-0256">Endoplasmic reticulum</keyword>
<dbReference type="GO" id="GO:0016255">
    <property type="term" value="P:attachment of GPI anchor to protein"/>
    <property type="evidence" value="ECO:0007669"/>
    <property type="project" value="InterPro"/>
</dbReference>
<evidence type="ECO:0000256" key="8">
    <source>
        <dbReference type="ARBA" id="ARBA00023136"/>
    </source>
</evidence>
<reference evidence="11" key="1">
    <citation type="journal article" date="2014" name="PLoS ONE">
        <title>Transcriptome-Based Identification of ABC Transporters in the Western Tarnished Plant Bug Lygus hesperus.</title>
        <authorList>
            <person name="Hull J.J."/>
            <person name="Chaney K."/>
            <person name="Geib S.M."/>
            <person name="Fabrick J.A."/>
            <person name="Brent C.S."/>
            <person name="Walsh D."/>
            <person name="Lavine L.C."/>
        </authorList>
    </citation>
    <scope>NUCLEOTIDE SEQUENCE</scope>
</reference>
<feature type="transmembrane region" description="Helical" evidence="10">
    <location>
        <begin position="29"/>
        <end position="48"/>
    </location>
</feature>
<evidence type="ECO:0000256" key="10">
    <source>
        <dbReference type="SAM" id="Phobius"/>
    </source>
</evidence>
<evidence type="ECO:0000256" key="2">
    <source>
        <dbReference type="ARBA" id="ARBA00004687"/>
    </source>
</evidence>
<keyword evidence="7 10" id="KW-1133">Transmembrane helix</keyword>
<keyword evidence="8 10" id="KW-0472">Membrane</keyword>
<organism evidence="11">
    <name type="scientific">Lygus hesperus</name>
    <name type="common">Western plant bug</name>
    <dbReference type="NCBI Taxonomy" id="30085"/>
    <lineage>
        <taxon>Eukaryota</taxon>
        <taxon>Metazoa</taxon>
        <taxon>Ecdysozoa</taxon>
        <taxon>Arthropoda</taxon>
        <taxon>Hexapoda</taxon>
        <taxon>Insecta</taxon>
        <taxon>Pterygota</taxon>
        <taxon>Neoptera</taxon>
        <taxon>Paraneoptera</taxon>
        <taxon>Hemiptera</taxon>
        <taxon>Heteroptera</taxon>
        <taxon>Panheteroptera</taxon>
        <taxon>Cimicomorpha</taxon>
        <taxon>Miridae</taxon>
        <taxon>Mirini</taxon>
        <taxon>Lygus</taxon>
    </lineage>
</organism>
<evidence type="ECO:0000256" key="3">
    <source>
        <dbReference type="ARBA" id="ARBA00005316"/>
    </source>
</evidence>
<evidence type="ECO:0000313" key="11">
    <source>
        <dbReference type="EMBL" id="JAG23539.1"/>
    </source>
</evidence>
<evidence type="ECO:0000256" key="7">
    <source>
        <dbReference type="ARBA" id="ARBA00022989"/>
    </source>
</evidence>
<dbReference type="EMBL" id="GBHO01020061">
    <property type="protein sequence ID" value="JAG23543.1"/>
    <property type="molecule type" value="Transcribed_RNA"/>
</dbReference>
<comment type="similarity">
    <text evidence="3">Belongs to the PIGS family.</text>
</comment>
<evidence type="ECO:0000256" key="1">
    <source>
        <dbReference type="ARBA" id="ARBA00004477"/>
    </source>
</evidence>
<keyword evidence="5 10" id="KW-0812">Transmembrane</keyword>
<dbReference type="UniPathway" id="UPA00196"/>
<dbReference type="EMBL" id="GBHO01020065">
    <property type="protein sequence ID" value="JAG23539.1"/>
    <property type="molecule type" value="Transcribed_RNA"/>
</dbReference>
<dbReference type="GO" id="GO:0042765">
    <property type="term" value="C:GPI-anchor transamidase complex"/>
    <property type="evidence" value="ECO:0007669"/>
    <property type="project" value="InterPro"/>
</dbReference>
<proteinExistence type="inferred from homology"/>
<reference evidence="11" key="2">
    <citation type="submission" date="2014-07" db="EMBL/GenBank/DDBJ databases">
        <authorList>
            <person name="Hull J."/>
        </authorList>
    </citation>
    <scope>NUCLEOTIDE SEQUENCE</scope>
</reference>
<evidence type="ECO:0000256" key="9">
    <source>
        <dbReference type="ARBA" id="ARBA00023180"/>
    </source>
</evidence>
<evidence type="ECO:0000313" key="12">
    <source>
        <dbReference type="EMBL" id="JAG23543.1"/>
    </source>
</evidence>
<comment type="pathway">
    <text evidence="2">Glycolipid biosynthesis; glycosylphosphatidylinositol-anchor biosynthesis.</text>
</comment>
<dbReference type="AlphaFoldDB" id="A0A0A9XUB8"/>
<keyword evidence="4" id="KW-0337">GPI-anchor biosynthesis</keyword>
<dbReference type="GO" id="GO:0006506">
    <property type="term" value="P:GPI anchor biosynthetic process"/>
    <property type="evidence" value="ECO:0007669"/>
    <property type="project" value="UniProtKB-UniPathway"/>
</dbReference>
<protein>
    <submittedName>
        <fullName evidence="11">GPI transamidase component PIG-S</fullName>
    </submittedName>
</protein>
<dbReference type="PANTHER" id="PTHR21072:SF13">
    <property type="entry name" value="GPI TRANSAMIDASE COMPONENT PIG-S"/>
    <property type="match status" value="1"/>
</dbReference>
<evidence type="ECO:0000256" key="6">
    <source>
        <dbReference type="ARBA" id="ARBA00022824"/>
    </source>
</evidence>
<dbReference type="InterPro" id="IPR019540">
    <property type="entry name" value="PtdIno-glycan_biosynth_class_S"/>
</dbReference>
<dbReference type="PANTHER" id="PTHR21072">
    <property type="entry name" value="GPI TRANSAMIDASE COMPONENT PIG-S"/>
    <property type="match status" value="1"/>
</dbReference>
<evidence type="ECO:0000256" key="4">
    <source>
        <dbReference type="ARBA" id="ARBA00022502"/>
    </source>
</evidence>
<comment type="subcellular location">
    <subcellularLocation>
        <location evidence="1">Endoplasmic reticulum membrane</location>
        <topology evidence="1">Multi-pass membrane protein</topology>
    </subcellularLocation>
</comment>